<dbReference type="PANTHER" id="PTHR11647">
    <property type="entry name" value="HYDRANTOINASE/DIHYDROPYRIMIDINASE FAMILY MEMBER"/>
    <property type="match status" value="1"/>
</dbReference>
<feature type="binding site" evidence="4">
    <location>
        <position position="224"/>
    </location>
    <ligand>
        <name>Zn(2+)</name>
        <dbReference type="ChEBI" id="CHEBI:29105"/>
        <label>2</label>
        <note>catalytic</note>
    </ligand>
</feature>
<comment type="function">
    <text evidence="1">Catalyzes the hydrolytic cleavage of a subset of L-isoaspartyl (L-beta-aspartyl) dipeptides. Used to degrade proteins damaged by L-isoaspartyl residues formation.</text>
</comment>
<keyword evidence="1" id="KW-0645">Protease</keyword>
<evidence type="ECO:0000313" key="8">
    <source>
        <dbReference type="Proteomes" id="UP000824073"/>
    </source>
</evidence>
<feature type="binding site" description="via carbamate group" evidence="4">
    <location>
        <position position="156"/>
    </location>
    <ligand>
        <name>Zn(2+)</name>
        <dbReference type="ChEBI" id="CHEBI:29105"/>
        <label>1</label>
        <note>catalytic</note>
    </ligand>
</feature>
<feature type="binding site" evidence="3">
    <location>
        <position position="131"/>
    </location>
    <ligand>
        <name>substrate</name>
    </ligand>
</feature>
<feature type="binding site" evidence="3">
    <location>
        <position position="284"/>
    </location>
    <ligand>
        <name>substrate</name>
    </ligand>
</feature>
<dbReference type="Proteomes" id="UP000824073">
    <property type="component" value="Unassembled WGS sequence"/>
</dbReference>
<evidence type="ECO:0000256" key="4">
    <source>
        <dbReference type="PIRSR" id="PIRSR001238-3"/>
    </source>
</evidence>
<dbReference type="PANTHER" id="PTHR11647:SF1">
    <property type="entry name" value="COLLAPSIN RESPONSE MEDIATOR PROTEIN"/>
    <property type="match status" value="1"/>
</dbReference>
<evidence type="ECO:0000259" key="6">
    <source>
        <dbReference type="Pfam" id="PF01979"/>
    </source>
</evidence>
<reference evidence="7" key="2">
    <citation type="journal article" date="2021" name="PeerJ">
        <title>Extensive microbial diversity within the chicken gut microbiome revealed by metagenomics and culture.</title>
        <authorList>
            <person name="Gilroy R."/>
            <person name="Ravi A."/>
            <person name="Getino M."/>
            <person name="Pursley I."/>
            <person name="Horton D.L."/>
            <person name="Alikhan N.F."/>
            <person name="Baker D."/>
            <person name="Gharbi K."/>
            <person name="Hall N."/>
            <person name="Watson M."/>
            <person name="Adriaenssens E.M."/>
            <person name="Foster-Nyarko E."/>
            <person name="Jarju S."/>
            <person name="Secka A."/>
            <person name="Antonio M."/>
            <person name="Oren A."/>
            <person name="Chaudhuri R.R."/>
            <person name="La Ragione R."/>
            <person name="Hildebrand F."/>
            <person name="Pallen M.J."/>
        </authorList>
    </citation>
    <scope>NUCLEOTIDE SEQUENCE</scope>
    <source>
        <strain evidence="7">CHK191-8634</strain>
    </source>
</reference>
<comment type="PTM">
    <text evidence="5">Carbamylation allows a single lysine to coordinate two zinc ions.</text>
</comment>
<dbReference type="GO" id="GO:0016810">
    <property type="term" value="F:hydrolase activity, acting on carbon-nitrogen (but not peptide) bonds"/>
    <property type="evidence" value="ECO:0007669"/>
    <property type="project" value="InterPro"/>
</dbReference>
<feature type="active site" description="Proton acceptor" evidence="2">
    <location>
        <position position="280"/>
    </location>
</feature>
<organism evidence="7 8">
    <name type="scientific">Candidatus Ventrousia excrementavium</name>
    <dbReference type="NCBI Taxonomy" id="2840961"/>
    <lineage>
        <taxon>Bacteria</taxon>
        <taxon>Bacillati</taxon>
        <taxon>Bacillota</taxon>
        <taxon>Clostridia</taxon>
        <taxon>Eubacteriales</taxon>
        <taxon>Clostridiaceae</taxon>
        <taxon>Clostridiaceae incertae sedis</taxon>
        <taxon>Candidatus Ventrousia</taxon>
    </lineage>
</organism>
<dbReference type="GO" id="GO:0005737">
    <property type="term" value="C:cytoplasm"/>
    <property type="evidence" value="ECO:0007669"/>
    <property type="project" value="UniProtKB-SubCell"/>
</dbReference>
<feature type="binding site" evidence="4">
    <location>
        <position position="62"/>
    </location>
    <ligand>
        <name>Zn(2+)</name>
        <dbReference type="ChEBI" id="CHEBI:29105"/>
        <label>1</label>
        <note>catalytic</note>
    </ligand>
</feature>
<proteinExistence type="inferred from homology"/>
<comment type="similarity">
    <text evidence="1">Belongs to the peptidase M38 family.</text>
</comment>
<name>A0A9D1LKZ5_9CLOT</name>
<dbReference type="PIRSF" id="PIRSF001238">
    <property type="entry name" value="IadA"/>
    <property type="match status" value="1"/>
</dbReference>
<keyword evidence="1 4" id="KW-0862">Zinc</keyword>
<feature type="domain" description="Amidohydrolase-related" evidence="6">
    <location>
        <begin position="255"/>
        <end position="370"/>
    </location>
</feature>
<comment type="PTM">
    <text evidence="1">Carboxylation allows a single lysine to coordinate two zinc ions.</text>
</comment>
<protein>
    <recommendedName>
        <fullName evidence="1">Isoaspartyl dipeptidase</fullName>
        <ecNumber evidence="1">3.4.19.-</ecNumber>
    </recommendedName>
</protein>
<feature type="binding site" evidence="4">
    <location>
        <position position="195"/>
    </location>
    <ligand>
        <name>Zn(2+)</name>
        <dbReference type="ChEBI" id="CHEBI:29105"/>
        <label>2</label>
        <note>catalytic</note>
    </ligand>
</feature>
<dbReference type="InterPro" id="IPR011059">
    <property type="entry name" value="Metal-dep_hydrolase_composite"/>
</dbReference>
<reference evidence="7" key="1">
    <citation type="submission" date="2020-10" db="EMBL/GenBank/DDBJ databases">
        <authorList>
            <person name="Gilroy R."/>
        </authorList>
    </citation>
    <scope>NUCLEOTIDE SEQUENCE</scope>
    <source>
        <strain evidence="7">CHK191-8634</strain>
    </source>
</reference>
<dbReference type="SUPFAM" id="SSF51556">
    <property type="entry name" value="Metallo-dependent hydrolases"/>
    <property type="match status" value="1"/>
</dbReference>
<dbReference type="GO" id="GO:0008237">
    <property type="term" value="F:metallopeptidase activity"/>
    <property type="evidence" value="ECO:0007669"/>
    <property type="project" value="UniProtKB-KW"/>
</dbReference>
<feature type="binding site" evidence="4">
    <location>
        <position position="280"/>
    </location>
    <ligand>
        <name>Zn(2+)</name>
        <dbReference type="ChEBI" id="CHEBI:29105"/>
        <label>1</label>
        <note>catalytic</note>
    </ligand>
</feature>
<evidence type="ECO:0000256" key="5">
    <source>
        <dbReference type="PIRSR" id="PIRSR001238-50"/>
    </source>
</evidence>
<evidence type="ECO:0000313" key="7">
    <source>
        <dbReference type="EMBL" id="HIU43510.1"/>
    </source>
</evidence>
<evidence type="ECO:0000256" key="3">
    <source>
        <dbReference type="PIRSR" id="PIRSR001238-2"/>
    </source>
</evidence>
<comment type="caution">
    <text evidence="7">The sequence shown here is derived from an EMBL/GenBank/DDBJ whole genome shotgun (WGS) entry which is preliminary data.</text>
</comment>
<comment type="cofactor">
    <cofactor evidence="1 4">
        <name>Zn(2+)</name>
        <dbReference type="ChEBI" id="CHEBI:29105"/>
    </cofactor>
    <text evidence="1 4">Binds 2 Zn(2+) ions per subunit.</text>
</comment>
<dbReference type="Gene3D" id="3.20.20.140">
    <property type="entry name" value="Metal-dependent hydrolases"/>
    <property type="match status" value="1"/>
</dbReference>
<dbReference type="EMBL" id="DVMR01000036">
    <property type="protein sequence ID" value="HIU43510.1"/>
    <property type="molecule type" value="Genomic_DNA"/>
</dbReference>
<dbReference type="Gene3D" id="2.30.40.10">
    <property type="entry name" value="Urease, subunit C, domain 1"/>
    <property type="match status" value="1"/>
</dbReference>
<dbReference type="GO" id="GO:0046872">
    <property type="term" value="F:metal ion binding"/>
    <property type="evidence" value="ECO:0007669"/>
    <property type="project" value="UniProtKB-KW"/>
</dbReference>
<dbReference type="InterPro" id="IPR006680">
    <property type="entry name" value="Amidohydro-rel"/>
</dbReference>
<evidence type="ECO:0000256" key="1">
    <source>
        <dbReference type="PIRNR" id="PIRNR001238"/>
    </source>
</evidence>
<feature type="binding site" evidence="3">
    <location>
        <position position="100"/>
    </location>
    <ligand>
        <name>substrate</name>
    </ligand>
</feature>
<feature type="binding site" evidence="4">
    <location>
        <position position="64"/>
    </location>
    <ligand>
        <name>Zn(2+)</name>
        <dbReference type="ChEBI" id="CHEBI:29105"/>
        <label>1</label>
        <note>catalytic</note>
    </ligand>
</feature>
<dbReference type="SUPFAM" id="SSF51338">
    <property type="entry name" value="Composite domain of metallo-dependent hydrolases"/>
    <property type="match status" value="1"/>
</dbReference>
<accession>A0A9D1LKZ5</accession>
<gene>
    <name evidence="7" type="ORF">IAB67_04350</name>
</gene>
<dbReference type="InterPro" id="IPR032466">
    <property type="entry name" value="Metal_Hydrolase"/>
</dbReference>
<feature type="binding site" evidence="3">
    <location>
        <position position="163"/>
    </location>
    <ligand>
        <name>substrate</name>
    </ligand>
</feature>
<keyword evidence="1 7" id="KW-0378">Hydrolase</keyword>
<dbReference type="GO" id="GO:0008798">
    <property type="term" value="F:beta-aspartyl-peptidase activity"/>
    <property type="evidence" value="ECO:0007669"/>
    <property type="project" value="InterPro"/>
</dbReference>
<keyword evidence="1 4" id="KW-0479">Metal-binding</keyword>
<feature type="binding site" description="via carbamate group" evidence="4">
    <location>
        <position position="156"/>
    </location>
    <ligand>
        <name>Zn(2+)</name>
        <dbReference type="ChEBI" id="CHEBI:29105"/>
        <label>2</label>
        <note>catalytic</note>
    </ligand>
</feature>
<dbReference type="AlphaFoldDB" id="A0A9D1LKZ5"/>
<keyword evidence="1" id="KW-0482">Metalloprotease</keyword>
<dbReference type="NCBIfam" id="TIGR01975">
    <property type="entry name" value="isoAsp_dipep"/>
    <property type="match status" value="1"/>
</dbReference>
<feature type="binding site" evidence="3">
    <location>
        <begin position="69"/>
        <end position="71"/>
    </location>
    <ligand>
        <name>substrate</name>
    </ligand>
</feature>
<feature type="modified residue" description="N6-carboxylysine" evidence="5">
    <location>
        <position position="156"/>
    </location>
</feature>
<comment type="subcellular location">
    <subcellularLocation>
        <location evidence="1">Cytoplasm</location>
    </subcellularLocation>
</comment>
<sequence>MIKLLKNADLYTPEHVGICDILLAGSRIMTIGPQARIYEGLPGVEAFDLENAVTVPGLVDLHVHITGGGGEQGPSSRVPEITLTQLTLNGVTTALGLLGTDGVTRSQENLLAKCRALNDEGLTCRMLAGAYQVPSPTLTGSVTRDILAVDPVVGVKVALSDHRSSAPSVQELVRLSCDTRLGGILSGKPGIVVAHIGEGPGMLEPIFQALAQSDLPARTIIPTHCERSDALTEQAAALTRRGGFADFTADVDGSRGGTARVLAHAKRCGAVMEQVTMSSDSCGSLPIYDESGACVGMDVSTPSTLLDEVRRLVCDQGFALEQALTFVTSNPANVLGMSGQKGCVHPGADADLLVLDKEFRVQHLFAGGRLMVRSGTAVVKGRFQ</sequence>
<dbReference type="GO" id="GO:0006508">
    <property type="term" value="P:proteolysis"/>
    <property type="evidence" value="ECO:0007669"/>
    <property type="project" value="UniProtKB-KW"/>
</dbReference>
<dbReference type="EC" id="3.4.19.-" evidence="1"/>
<dbReference type="Pfam" id="PF01979">
    <property type="entry name" value="Amidohydro_1"/>
    <property type="match status" value="1"/>
</dbReference>
<evidence type="ECO:0000256" key="2">
    <source>
        <dbReference type="PIRSR" id="PIRSR001238-1"/>
    </source>
</evidence>
<feature type="binding site" evidence="3">
    <location>
        <position position="227"/>
    </location>
    <ligand>
        <name>substrate</name>
    </ligand>
</feature>
<dbReference type="InterPro" id="IPR010229">
    <property type="entry name" value="Pept_M38_dipep"/>
</dbReference>
<dbReference type="InterPro" id="IPR050378">
    <property type="entry name" value="Metallo-dep_Hydrolases_sf"/>
</dbReference>